<evidence type="ECO:0000313" key="2">
    <source>
        <dbReference type="Proteomes" id="UP001285352"/>
    </source>
</evidence>
<evidence type="ECO:0000313" key="1">
    <source>
        <dbReference type="EMBL" id="MDX8143255.1"/>
    </source>
</evidence>
<accession>A0ABU4UX43</accession>
<name>A0ABU4UX43_9PSEU</name>
<reference evidence="1 2" key="1">
    <citation type="submission" date="2023-11" db="EMBL/GenBank/DDBJ databases">
        <title>Lentzea sokolovensis, sp. nov., Lentzea kristufkii, sp. nov., and Lentzea miocenensis, sp. nov., rare actinobacteria from Sokolov Coal Basin, Miocene lacustrine sediment, Czech Republic.</title>
        <authorList>
            <person name="Lara A."/>
            <person name="Kotroba L."/>
            <person name="Nouioui I."/>
            <person name="Neumann-Schaal M."/>
            <person name="Mast Y."/>
            <person name="Chronakova A."/>
        </authorList>
    </citation>
    <scope>NUCLEOTIDE SEQUENCE [LARGE SCALE GENOMIC DNA]</scope>
    <source>
        <strain evidence="1 2">BCCO 10_0061</strain>
    </source>
</reference>
<gene>
    <name evidence="1" type="ORF">SK854_14095</name>
</gene>
<sequence>MDGLAANGAFRRAVTRGERIDPARAAPAVVSVLDNPQLSWYGRGVIDAAVRRLVELGEQAVRELPPRLPELAAELARDPEFKAIRTADSRHRRVADWITNHTDGQRVASGG</sequence>
<dbReference type="Proteomes" id="UP001285352">
    <property type="component" value="Unassembled WGS sequence"/>
</dbReference>
<keyword evidence="2" id="KW-1185">Reference proteome</keyword>
<protein>
    <submittedName>
        <fullName evidence="1">Uncharacterized protein</fullName>
    </submittedName>
</protein>
<proteinExistence type="predicted"/>
<dbReference type="EMBL" id="JAXAVU010000007">
    <property type="protein sequence ID" value="MDX8143255.1"/>
    <property type="molecule type" value="Genomic_DNA"/>
</dbReference>
<organism evidence="1 2">
    <name type="scientific">Lentzea sokolovensis</name>
    <dbReference type="NCBI Taxonomy" id="3095429"/>
    <lineage>
        <taxon>Bacteria</taxon>
        <taxon>Bacillati</taxon>
        <taxon>Actinomycetota</taxon>
        <taxon>Actinomycetes</taxon>
        <taxon>Pseudonocardiales</taxon>
        <taxon>Pseudonocardiaceae</taxon>
        <taxon>Lentzea</taxon>
    </lineage>
</organism>
<comment type="caution">
    <text evidence="1">The sequence shown here is derived from an EMBL/GenBank/DDBJ whole genome shotgun (WGS) entry which is preliminary data.</text>
</comment>
<dbReference type="RefSeq" id="WP_319975521.1">
    <property type="nucleotide sequence ID" value="NZ_JAXAVU010000007.1"/>
</dbReference>